<gene>
    <name evidence="2" type="ORF">QMY55_20440</name>
</gene>
<organism evidence="2 3">
    <name type="scientific">Comamonas resistens</name>
    <dbReference type="NCBI Taxonomy" id="3046670"/>
    <lineage>
        <taxon>Bacteria</taxon>
        <taxon>Pseudomonadati</taxon>
        <taxon>Pseudomonadota</taxon>
        <taxon>Betaproteobacteria</taxon>
        <taxon>Burkholderiales</taxon>
        <taxon>Comamonadaceae</taxon>
        <taxon>Comamonas</taxon>
    </lineage>
</organism>
<evidence type="ECO:0000256" key="1">
    <source>
        <dbReference type="SAM" id="Phobius"/>
    </source>
</evidence>
<keyword evidence="1" id="KW-1133">Transmembrane helix</keyword>
<evidence type="ECO:0000313" key="3">
    <source>
        <dbReference type="Proteomes" id="UP001240697"/>
    </source>
</evidence>
<evidence type="ECO:0000313" key="2">
    <source>
        <dbReference type="EMBL" id="WHS64831.1"/>
    </source>
</evidence>
<name>A0ABY8SQR8_9BURK</name>
<feature type="transmembrane region" description="Helical" evidence="1">
    <location>
        <begin position="33"/>
        <end position="52"/>
    </location>
</feature>
<protein>
    <submittedName>
        <fullName evidence="2">Uncharacterized protein</fullName>
    </submittedName>
</protein>
<reference evidence="2 3" key="1">
    <citation type="submission" date="2023-05" db="EMBL/GenBank/DDBJ databases">
        <authorList>
            <person name="Yin Y."/>
            <person name="Lu Z."/>
        </authorList>
    </citation>
    <scope>NUCLEOTIDE SEQUENCE [LARGE SCALE GENOMIC DNA]</scope>
    <source>
        <strain evidence="2 3">ZM22</strain>
    </source>
</reference>
<proteinExistence type="predicted"/>
<keyword evidence="3" id="KW-1185">Reference proteome</keyword>
<keyword evidence="1" id="KW-0812">Transmembrane</keyword>
<keyword evidence="1" id="KW-0472">Membrane</keyword>
<dbReference type="RefSeq" id="WP_283485942.1">
    <property type="nucleotide sequence ID" value="NZ_CP125947.1"/>
</dbReference>
<dbReference type="EMBL" id="CP125947">
    <property type="protein sequence ID" value="WHS64831.1"/>
    <property type="molecule type" value="Genomic_DNA"/>
</dbReference>
<dbReference type="Proteomes" id="UP001240697">
    <property type="component" value="Chromosome"/>
</dbReference>
<sequence>MLSFNTTLVLLAASCTTLLVGFSARERRWGPWVMLVAVVVLLSLMSYSIINLL</sequence>
<accession>A0ABY8SQR8</accession>